<dbReference type="CDD" id="cd03801">
    <property type="entry name" value="GT4_PimA-like"/>
    <property type="match status" value="1"/>
</dbReference>
<dbReference type="InterPro" id="IPR050194">
    <property type="entry name" value="Glycosyltransferase_grp1"/>
</dbReference>
<evidence type="ECO:0000259" key="1">
    <source>
        <dbReference type="Pfam" id="PF13579"/>
    </source>
</evidence>
<dbReference type="EMBL" id="CAEZXP010000009">
    <property type="protein sequence ID" value="CAB4709015.1"/>
    <property type="molecule type" value="Genomic_DNA"/>
</dbReference>
<gene>
    <name evidence="2" type="ORF">UFOPK2399_01874</name>
</gene>
<protein>
    <submittedName>
        <fullName evidence="2">Unannotated protein</fullName>
    </submittedName>
</protein>
<reference evidence="2" key="1">
    <citation type="submission" date="2020-05" db="EMBL/GenBank/DDBJ databases">
        <authorList>
            <person name="Chiriac C."/>
            <person name="Salcher M."/>
            <person name="Ghai R."/>
            <person name="Kavagutti S V."/>
        </authorList>
    </citation>
    <scope>NUCLEOTIDE SEQUENCE</scope>
</reference>
<proteinExistence type="predicted"/>
<feature type="domain" description="Glycosyltransferase subfamily 4-like N-terminal" evidence="1">
    <location>
        <begin position="21"/>
        <end position="165"/>
    </location>
</feature>
<organism evidence="2">
    <name type="scientific">freshwater metagenome</name>
    <dbReference type="NCBI Taxonomy" id="449393"/>
    <lineage>
        <taxon>unclassified sequences</taxon>
        <taxon>metagenomes</taxon>
        <taxon>ecological metagenomes</taxon>
    </lineage>
</organism>
<dbReference type="PANTHER" id="PTHR45947:SF3">
    <property type="entry name" value="SULFOQUINOVOSYL TRANSFERASE SQD2"/>
    <property type="match status" value="1"/>
</dbReference>
<dbReference type="GO" id="GO:0016757">
    <property type="term" value="F:glycosyltransferase activity"/>
    <property type="evidence" value="ECO:0007669"/>
    <property type="project" value="TreeGrafter"/>
</dbReference>
<name>A0A6J6QIV2_9ZZZZ</name>
<sequence>MKPRLLLVSRTRYAIPLSPSLARKFEALGERFTVRVLATAADGTALDDGVFHLLPRASRLDGPLFWLRLPGRLRRIVRAFDPAVIVTQSPYEAAFAAIARTGVPVVVELHGDWRTATRLYGSPTRKLLSPLADAVAAFGLRRAAAVRTVSPYTSGLLRELGVEPAGEFAAFMDLELFLDRPTVPLPAEPRALFVGVLELYKNIDGLVEIWRRVAAEVPDATLRIVGRGSQRPLVEQLVAESGGRVTWDERLTQGEVARALDDATCLVLPSRSEGMGRVLIEAFARARPAVAMRVGGIRDVVTDDVSGLLRADDAGLAEALAAVLSDRALAERLAAGAHSAIGGWIATPEEFADRLFDLVKPYTGEQ</sequence>
<dbReference type="Pfam" id="PF13579">
    <property type="entry name" value="Glyco_trans_4_4"/>
    <property type="match status" value="1"/>
</dbReference>
<dbReference type="AlphaFoldDB" id="A0A6J6QIV2"/>
<dbReference type="PANTHER" id="PTHR45947">
    <property type="entry name" value="SULFOQUINOVOSYL TRANSFERASE SQD2"/>
    <property type="match status" value="1"/>
</dbReference>
<dbReference type="InterPro" id="IPR028098">
    <property type="entry name" value="Glyco_trans_4-like_N"/>
</dbReference>
<dbReference type="Pfam" id="PF13692">
    <property type="entry name" value="Glyco_trans_1_4"/>
    <property type="match status" value="1"/>
</dbReference>
<accession>A0A6J6QIV2</accession>
<dbReference type="SUPFAM" id="SSF53756">
    <property type="entry name" value="UDP-Glycosyltransferase/glycogen phosphorylase"/>
    <property type="match status" value="1"/>
</dbReference>
<evidence type="ECO:0000313" key="2">
    <source>
        <dbReference type="EMBL" id="CAB4709015.1"/>
    </source>
</evidence>
<dbReference type="Gene3D" id="3.40.50.2000">
    <property type="entry name" value="Glycogen Phosphorylase B"/>
    <property type="match status" value="2"/>
</dbReference>